<gene>
    <name evidence="2" type="ORF">YA0852_17780</name>
</gene>
<evidence type="ECO:0000256" key="1">
    <source>
        <dbReference type="SAM" id="MobiDB-lite"/>
    </source>
</evidence>
<feature type="compositionally biased region" description="Polar residues" evidence="1">
    <location>
        <begin position="1"/>
        <end position="11"/>
    </location>
</feature>
<accession>A0ABS0UMY0</accession>
<evidence type="ECO:0000313" key="2">
    <source>
        <dbReference type="EMBL" id="MBI6565945.1"/>
    </source>
</evidence>
<dbReference type="RefSeq" id="WP_198720509.1">
    <property type="nucleotide sequence ID" value="NZ_JAEIKU010000096.1"/>
</dbReference>
<evidence type="ECO:0000313" key="3">
    <source>
        <dbReference type="Proteomes" id="UP000648914"/>
    </source>
</evidence>
<proteinExistence type="predicted"/>
<protein>
    <submittedName>
        <fullName evidence="2">Uncharacterized protein</fullName>
    </submittedName>
</protein>
<organism evidence="2 3">
    <name type="scientific">Pseudomonas synxantha</name>
    <dbReference type="NCBI Taxonomy" id="47883"/>
    <lineage>
        <taxon>Bacteria</taxon>
        <taxon>Pseudomonadati</taxon>
        <taxon>Pseudomonadota</taxon>
        <taxon>Gammaproteobacteria</taxon>
        <taxon>Pseudomonadales</taxon>
        <taxon>Pseudomonadaceae</taxon>
        <taxon>Pseudomonas</taxon>
    </lineage>
</organism>
<feature type="compositionally biased region" description="Low complexity" evidence="1">
    <location>
        <begin position="21"/>
        <end position="32"/>
    </location>
</feature>
<feature type="region of interest" description="Disordered" evidence="1">
    <location>
        <begin position="1"/>
        <end position="36"/>
    </location>
</feature>
<dbReference type="EMBL" id="JAEILG010000041">
    <property type="protein sequence ID" value="MBI6565945.1"/>
    <property type="molecule type" value="Genomic_DNA"/>
</dbReference>
<name>A0ABS0UMY0_9PSED</name>
<comment type="caution">
    <text evidence="2">The sequence shown here is derived from an EMBL/GenBank/DDBJ whole genome shotgun (WGS) entry which is preliminary data.</text>
</comment>
<keyword evidence="3" id="KW-1185">Reference proteome</keyword>
<dbReference type="Proteomes" id="UP000648914">
    <property type="component" value="Unassembled WGS sequence"/>
</dbReference>
<sequence>MHISLPPTQEPSADEPQADGTPAATAEPVTLPVVPPPSLSTDAQLAHLIRALDTLNTQTQQLLQQQPSVGGVYQQTLAEIFPELHRPIDPNQIFYSRYREGQDGQMQLLSCETLGTLLNRLRAPDAEAYLATQSGAFYREPDTLDADKRLTPTAQTATLPGRLEVAISLSLNTFWRSDQPPQASPQAQLVALRRQVLAHQLALRVLDATLSANAQALAETVLKYPSDAARELALPVGSRPAAFRLTLADGGEFAGAFILSLTQGARPTGSVVLYSPGEEYEEFDDLQHLNDTVAARIQDGGPAATLLVASLPTAARNGLGGLPVLASQPMRISADVIADSVHSLRIRQYHAARHAVRSEVLPQAGELDAAADLAPQLDVATAFAARNLRLIDAEPAWLKTASVQDQARYRQLNKALLDSNLVLFPLLEAISNLQAFSEAQTDKVLKRQKPIYADVEIDPYRSLVHLRASAELGSRSAEVRGYRDAASGIVYVSEDPRINIPHSLQGKQVRWGTWRTSTLVDLRTLASYARRNVESFSVASLLTRISASADIVDTAGVHRGKLGDEDLRALAQEADIGQGYATYLRNAFAPDGAGNIFAAAWQAACAAQLNKDALESRLNPDADALFTFQTPGSGRDWIKAVAEHPDSTTRPRISDHEIEVNLLVMGGAQARGQGGQVVNRVLVIHRKGTRPDGVSLLYTPDAPDGMPLRELAKGLAELDTLKVRAEWQAYFRPRMATQDAEEIKRIFNDTRGVHRYALMPIHGNLHAYLYSAQLGFQLAHADFRSRSNAEVSRETAVNAFMLGVEVADTLLGLVPGKATLALLRRGIRRGLGLARQLGRRIPGLAKTIGAGYKTRLTLAAASVRPLEPAWVDVVPYRLPEQIEPFFNVAGFAQANRYTLSRQTGSAPYFFDKHNNQRIAMRDQTGRYHLYQSYVEDGARYVSDPAGTRANFMVVPGDAKGWKPRFERNAQGGGSILGALRPLTPEQQVDADLILAMQVYATEAEMRVFEEVIRQTSAAQKLNFITRARQQLGANVDEAEFRRWLSRPYSLSTANQQKLRTSVLTLRFDLAAFEHIHKSTRSLTPPLSAADKDELFKQVKRLIGKNDNFAKEIRTSISIIDPDTEAQFVGYAITQKHQNAMERFAHKYELYTWQQTAMNEFINEPARRALIIELAANSNIAREQAAHQFLLRPDVNKTLEEFMKDTFKTKLARLQVTSYSEDFKQSGVPYIAMSRGKHDADAGITMVDSRTVTQFERELPKFSTPLEFEVPRVQTHRTQRPKPAQPTVAEAIPVRDPDINIVKLDDLAQTQKKLLPDSAIAKLEQIIQDIQAGRLSRKRINNYTYVDLPQVQPGSGRGLWRVAIEQNGKEGGKDVYIIRGVFDYHGSKHVAWGV</sequence>
<reference evidence="2 3" key="1">
    <citation type="submission" date="2020-12" db="EMBL/GenBank/DDBJ databases">
        <title>Comparative genomic insights into the epidemiology and virulence of plant pathogenic Pseudomonads from Turkey.</title>
        <authorList>
            <person name="Dillon M."/>
            <person name="Ruiz-Bedoya T."/>
            <person name="Bendalovic-Torma C."/>
            <person name="Guttman K.M."/>
            <person name="Kwak H."/>
            <person name="Middleton M.A."/>
            <person name="Wang P.W."/>
            <person name="Horuz S."/>
            <person name="Aysan Y."/>
            <person name="Guttman D.S."/>
        </authorList>
    </citation>
    <scope>NUCLEOTIDE SEQUENCE [LARGE SCALE GENOMIC DNA]</scope>
    <source>
        <strain evidence="2 3">S5_IA_2b</strain>
    </source>
</reference>